<evidence type="ECO:0000259" key="1">
    <source>
        <dbReference type="Pfam" id="PF12973"/>
    </source>
</evidence>
<dbReference type="RefSeq" id="WP_147803857.1">
    <property type="nucleotide sequence ID" value="NZ_CP144914.1"/>
</dbReference>
<dbReference type="Pfam" id="PF12973">
    <property type="entry name" value="Cupin_7"/>
    <property type="match status" value="1"/>
</dbReference>
<dbReference type="InterPro" id="IPR025979">
    <property type="entry name" value="ChrR-like_cupin_dom"/>
</dbReference>
<protein>
    <submittedName>
        <fullName evidence="2">2,4'-dihydroxyacetophenone dioxygenase family protein</fullName>
    </submittedName>
</protein>
<accession>A0A5C7FG90</accession>
<dbReference type="InterPro" id="IPR014710">
    <property type="entry name" value="RmlC-like_jellyroll"/>
</dbReference>
<dbReference type="SUPFAM" id="SSF51182">
    <property type="entry name" value="RmlC-like cupins"/>
    <property type="match status" value="1"/>
</dbReference>
<keyword evidence="2" id="KW-0560">Oxidoreductase</keyword>
<dbReference type="OrthoDB" id="564955at2"/>
<keyword evidence="2" id="KW-0223">Dioxygenase</keyword>
<name>A0A5C7FG90_9BACI</name>
<keyword evidence="3" id="KW-1185">Reference proteome</keyword>
<evidence type="ECO:0000313" key="2">
    <source>
        <dbReference type="EMBL" id="WWD80372.1"/>
    </source>
</evidence>
<proteinExistence type="predicted"/>
<dbReference type="InterPro" id="IPR011051">
    <property type="entry name" value="RmlC_Cupin_sf"/>
</dbReference>
<gene>
    <name evidence="2" type="ORF">FTX54_002060</name>
</gene>
<dbReference type="EMBL" id="CP144914">
    <property type="protein sequence ID" value="WWD80372.1"/>
    <property type="molecule type" value="Genomic_DNA"/>
</dbReference>
<dbReference type="GO" id="GO:0051213">
    <property type="term" value="F:dioxygenase activity"/>
    <property type="evidence" value="ECO:0007669"/>
    <property type="project" value="UniProtKB-KW"/>
</dbReference>
<reference evidence="2 3" key="1">
    <citation type="submission" date="2024-01" db="EMBL/GenBank/DDBJ databases">
        <title>Complete Genome Sequence of Alkalicoccus halolimnae BZ-SZ-XJ29T, a Moderately Halophilic Bacterium Isolated from a Salt Lake.</title>
        <authorList>
            <person name="Zhao B."/>
        </authorList>
    </citation>
    <scope>NUCLEOTIDE SEQUENCE [LARGE SCALE GENOMIC DNA]</scope>
    <source>
        <strain evidence="2 3">BZ-SZ-XJ29</strain>
    </source>
</reference>
<dbReference type="KEGG" id="ahal:FTX54_002060"/>
<organism evidence="2 3">
    <name type="scientific">Alkalicoccus halolimnae</name>
    <dbReference type="NCBI Taxonomy" id="1667239"/>
    <lineage>
        <taxon>Bacteria</taxon>
        <taxon>Bacillati</taxon>
        <taxon>Bacillota</taxon>
        <taxon>Bacilli</taxon>
        <taxon>Bacillales</taxon>
        <taxon>Bacillaceae</taxon>
        <taxon>Alkalicoccus</taxon>
    </lineage>
</organism>
<feature type="domain" description="ChrR-like cupin" evidence="1">
    <location>
        <begin position="29"/>
        <end position="124"/>
    </location>
</feature>
<dbReference type="AlphaFoldDB" id="A0A5C7FG90"/>
<sequence>MSLIEMERKVDITRDKYALEEGYIDSSLETSPWIPFLTDNVFVRYLTFDIRNNSTAVNLKIEGPGGLGVHRHRGPVQAMTLEGSWRYAEYDWVSQVGDYVRESPGRSHTLMTDNGAIIFFQVHGTLEFLDDEENTNLVVDTFWMINHYETYCRENGLPINKSLFL</sequence>
<evidence type="ECO:0000313" key="3">
    <source>
        <dbReference type="Proteomes" id="UP000321816"/>
    </source>
</evidence>
<dbReference type="Gene3D" id="2.60.120.10">
    <property type="entry name" value="Jelly Rolls"/>
    <property type="match status" value="1"/>
</dbReference>
<dbReference type="Proteomes" id="UP000321816">
    <property type="component" value="Chromosome"/>
</dbReference>
<dbReference type="CDD" id="cd20302">
    <property type="entry name" value="cupin_DAD"/>
    <property type="match status" value="1"/>
</dbReference>